<dbReference type="CDD" id="cd18809">
    <property type="entry name" value="SF1_C_RecD"/>
    <property type="match status" value="1"/>
</dbReference>
<dbReference type="Gene3D" id="3.40.50.300">
    <property type="entry name" value="P-loop containing nucleotide triphosphate hydrolases"/>
    <property type="match status" value="2"/>
</dbReference>
<dbReference type="InterPro" id="IPR010285">
    <property type="entry name" value="DNA_helicase_pif1-like_DEAD"/>
</dbReference>
<name>A0ABV6HPU5_9SPHI</name>
<protein>
    <submittedName>
        <fullName evidence="2">HRDC domain-containing protein</fullName>
    </submittedName>
</protein>
<evidence type="ECO:0000313" key="2">
    <source>
        <dbReference type="EMBL" id="MFC0320899.1"/>
    </source>
</evidence>
<dbReference type="Proteomes" id="UP001589774">
    <property type="component" value="Unassembled WGS sequence"/>
</dbReference>
<dbReference type="Pfam" id="PF00570">
    <property type="entry name" value="HRDC"/>
    <property type="match status" value="1"/>
</dbReference>
<proteinExistence type="predicted"/>
<dbReference type="Gene3D" id="1.10.150.80">
    <property type="entry name" value="HRDC domain"/>
    <property type="match status" value="1"/>
</dbReference>
<dbReference type="InterPro" id="IPR027417">
    <property type="entry name" value="P-loop_NTPase"/>
</dbReference>
<dbReference type="PANTHER" id="PTHR47642">
    <property type="entry name" value="ATP-DEPENDENT DNA HELICASE"/>
    <property type="match status" value="1"/>
</dbReference>
<gene>
    <name evidence="2" type="ORF">ACFFI0_21420</name>
</gene>
<dbReference type="PROSITE" id="PS50967">
    <property type="entry name" value="HRDC"/>
    <property type="match status" value="1"/>
</dbReference>
<dbReference type="InterPro" id="IPR051055">
    <property type="entry name" value="PIF1_helicase"/>
</dbReference>
<dbReference type="InterPro" id="IPR044876">
    <property type="entry name" value="HRDC_dom_sf"/>
</dbReference>
<reference evidence="2 3" key="1">
    <citation type="submission" date="2024-09" db="EMBL/GenBank/DDBJ databases">
        <authorList>
            <person name="Sun Q."/>
            <person name="Mori K."/>
        </authorList>
    </citation>
    <scope>NUCLEOTIDE SEQUENCE [LARGE SCALE GENOMIC DNA]</scope>
    <source>
        <strain evidence="2 3">CCM 7765</strain>
    </source>
</reference>
<dbReference type="SUPFAM" id="SSF52540">
    <property type="entry name" value="P-loop containing nucleoside triphosphate hydrolases"/>
    <property type="match status" value="2"/>
</dbReference>
<feature type="domain" description="HRDC" evidence="1">
    <location>
        <begin position="620"/>
        <end position="700"/>
    </location>
</feature>
<dbReference type="EMBL" id="JBHLWO010000002">
    <property type="protein sequence ID" value="MFC0320899.1"/>
    <property type="molecule type" value="Genomic_DNA"/>
</dbReference>
<accession>A0ABV6HPU5</accession>
<dbReference type="RefSeq" id="WP_130856515.1">
    <property type="nucleotide sequence ID" value="NZ_JBHLWO010000002.1"/>
</dbReference>
<dbReference type="SMART" id="SM00341">
    <property type="entry name" value="HRDC"/>
    <property type="match status" value="1"/>
</dbReference>
<dbReference type="InterPro" id="IPR010997">
    <property type="entry name" value="HRDC-like_sf"/>
</dbReference>
<comment type="caution">
    <text evidence="2">The sequence shown here is derived from an EMBL/GenBank/DDBJ whole genome shotgun (WGS) entry which is preliminary data.</text>
</comment>
<evidence type="ECO:0000259" key="1">
    <source>
        <dbReference type="PROSITE" id="PS50967"/>
    </source>
</evidence>
<sequence length="701" mass="79071">MNLNVIHRRVIDFLTKTDKPVFLTGKAGTGKTTFLHYLKTTIAKNIAIVAPTAIAALNAGGVTINSLFQIPFGPLIPRKDLGDFKDHKAVRMAPDKAKMLISLQLLIIDEISMVRADVIDRIDLILRSIKGSDRPFGGVQLLMIGDLYQLPPVYQNDWPILKQYYTSPYFFSSWIFASFPLVSFELTEVFRQADPTFINILNSIRDGNVDESLLSVLNRQFKPGMAAAELTDYITLSTHNRSVGEINETRLRDLEGEIMVYKAIIAGDFPKDAYPAEPELRLKVGAQVIFIKNDPSGKKQYYNGRTACVLKATHDSIQVRFLDDDSIFDVMPETWEYTKYALNELEGKIASSSNGSFTQYPIKLAWAITIHKSQGLTFDKAVIDVEAAFAHGQTYVALSRCRNLEGLILKAPVKAENVMTDARITSFMHQSRMQSEEADLLSHAMLEQEYKLIADIFDFKNIEIEWNLLKSMLQSSVNEVSVATRVNEIEQLLVDQVRKVADKFLRRELNNLDYRLPLAQGNFTLRLKQAVTYFKPKVELLLDMVKEILTLPIEEGLDPEFFEIYNQFVMHLKGKLAVLQIDPVQVDSQKLSSVSMEAAINYVPVYQVGKKGMNEPKISDLVNPLLLDEIFAWRTKNSEKRGVADYLILSEQLCIAIAAKSPKSLGELAQIKGIGVGKAKELGDEFVKIIRQFYGERDLFG</sequence>
<evidence type="ECO:0000313" key="3">
    <source>
        <dbReference type="Proteomes" id="UP001589774"/>
    </source>
</evidence>
<dbReference type="SUPFAM" id="SSF47819">
    <property type="entry name" value="HRDC-like"/>
    <property type="match status" value="1"/>
</dbReference>
<keyword evidence="3" id="KW-1185">Reference proteome</keyword>
<dbReference type="InterPro" id="IPR002121">
    <property type="entry name" value="HRDC_dom"/>
</dbReference>
<organism evidence="2 3">
    <name type="scientific">Olivibacter oleidegradans</name>
    <dbReference type="NCBI Taxonomy" id="760123"/>
    <lineage>
        <taxon>Bacteria</taxon>
        <taxon>Pseudomonadati</taxon>
        <taxon>Bacteroidota</taxon>
        <taxon>Sphingobacteriia</taxon>
        <taxon>Sphingobacteriales</taxon>
        <taxon>Sphingobacteriaceae</taxon>
        <taxon>Olivibacter</taxon>
    </lineage>
</organism>
<dbReference type="PANTHER" id="PTHR47642:SF5">
    <property type="entry name" value="ATP-DEPENDENT DNA HELICASE"/>
    <property type="match status" value="1"/>
</dbReference>
<dbReference type="Pfam" id="PF05970">
    <property type="entry name" value="PIF1"/>
    <property type="match status" value="1"/>
</dbReference>